<evidence type="ECO:0000313" key="1">
    <source>
        <dbReference type="EMBL" id="SVC28961.1"/>
    </source>
</evidence>
<dbReference type="EMBL" id="UINC01083343">
    <property type="protein sequence ID" value="SVC28961.1"/>
    <property type="molecule type" value="Genomic_DNA"/>
</dbReference>
<dbReference type="AlphaFoldDB" id="A0A382L244"/>
<sequence length="24" mass="2610">FVFPCKLVGSSSSFGKDTVTEFAR</sequence>
<feature type="non-terminal residue" evidence="1">
    <location>
        <position position="1"/>
    </location>
</feature>
<reference evidence="1" key="1">
    <citation type="submission" date="2018-05" db="EMBL/GenBank/DDBJ databases">
        <authorList>
            <person name="Lanie J.A."/>
            <person name="Ng W.-L."/>
            <person name="Kazmierczak K.M."/>
            <person name="Andrzejewski T.M."/>
            <person name="Davidsen T.M."/>
            <person name="Wayne K.J."/>
            <person name="Tettelin H."/>
            <person name="Glass J.I."/>
            <person name="Rusch D."/>
            <person name="Podicherti R."/>
            <person name="Tsui H.-C.T."/>
            <person name="Winkler M.E."/>
        </authorList>
    </citation>
    <scope>NUCLEOTIDE SEQUENCE</scope>
</reference>
<proteinExistence type="predicted"/>
<accession>A0A382L244</accession>
<protein>
    <submittedName>
        <fullName evidence="1">Uncharacterized protein</fullName>
    </submittedName>
</protein>
<name>A0A382L244_9ZZZZ</name>
<gene>
    <name evidence="1" type="ORF">METZ01_LOCUS281815</name>
</gene>
<organism evidence="1">
    <name type="scientific">marine metagenome</name>
    <dbReference type="NCBI Taxonomy" id="408172"/>
    <lineage>
        <taxon>unclassified sequences</taxon>
        <taxon>metagenomes</taxon>
        <taxon>ecological metagenomes</taxon>
    </lineage>
</organism>